<accession>A0AAN8RVS8</accession>
<evidence type="ECO:0000313" key="2">
    <source>
        <dbReference type="Proteomes" id="UP001307849"/>
    </source>
</evidence>
<gene>
    <name evidence="1" type="ORF">TWF506_010388</name>
</gene>
<sequence length="308" mass="35152">MDPNITSASRVLNTNELLEAILKHIPSQELLESTRFVSKSWQVLIQTSPKLQWKTWQWKGTTIPPSILEDTDQSLLSTNGKKYGYEFAADAVYWLRKFWCMALTAPRNWDEKDGLSPNMRDWMIDQLPDMELFRPRIEGIHITFAMKWIIHGISLAIETSGESEVDVTDDNFTLKDFARIIYEKALSSRGMGLFQYVWEKTGNGRWVKKVQRKFKLLIMVSTRASGKLDHAGTGAATEPVKCSVRAAFVFDLQNLELTSDRGLGVRIEYWLPGNIHPEACEKPPIFPGVTNYIAMYSDDDDDDTTASF</sequence>
<evidence type="ECO:0008006" key="3">
    <source>
        <dbReference type="Google" id="ProtNLM"/>
    </source>
</evidence>
<evidence type="ECO:0000313" key="1">
    <source>
        <dbReference type="EMBL" id="KAK6508293.1"/>
    </source>
</evidence>
<dbReference type="EMBL" id="JAVHJM010000008">
    <property type="protein sequence ID" value="KAK6508293.1"/>
    <property type="molecule type" value="Genomic_DNA"/>
</dbReference>
<name>A0AAN8RVS8_9PEZI</name>
<proteinExistence type="predicted"/>
<keyword evidence="2" id="KW-1185">Reference proteome</keyword>
<reference evidence="1 2" key="1">
    <citation type="submission" date="2019-10" db="EMBL/GenBank/DDBJ databases">
        <authorList>
            <person name="Palmer J.M."/>
        </authorList>
    </citation>
    <scope>NUCLEOTIDE SEQUENCE [LARGE SCALE GENOMIC DNA]</scope>
    <source>
        <strain evidence="1 2">TWF506</strain>
    </source>
</reference>
<comment type="caution">
    <text evidence="1">The sequence shown here is derived from an EMBL/GenBank/DDBJ whole genome shotgun (WGS) entry which is preliminary data.</text>
</comment>
<dbReference type="AlphaFoldDB" id="A0AAN8RVS8"/>
<organism evidence="1 2">
    <name type="scientific">Arthrobotrys conoides</name>
    <dbReference type="NCBI Taxonomy" id="74498"/>
    <lineage>
        <taxon>Eukaryota</taxon>
        <taxon>Fungi</taxon>
        <taxon>Dikarya</taxon>
        <taxon>Ascomycota</taxon>
        <taxon>Pezizomycotina</taxon>
        <taxon>Orbiliomycetes</taxon>
        <taxon>Orbiliales</taxon>
        <taxon>Orbiliaceae</taxon>
        <taxon>Arthrobotrys</taxon>
    </lineage>
</organism>
<dbReference type="Proteomes" id="UP001307849">
    <property type="component" value="Unassembled WGS sequence"/>
</dbReference>
<protein>
    <recommendedName>
        <fullName evidence="3">F-box domain-containing protein</fullName>
    </recommendedName>
</protein>